<accession>A0A8T4J7V2</accession>
<dbReference type="SUPFAM" id="SSF88723">
    <property type="entry name" value="PIN domain-like"/>
    <property type="match status" value="1"/>
</dbReference>
<feature type="non-terminal residue" evidence="1">
    <location>
        <position position="104"/>
    </location>
</feature>
<sequence length="104" mass="10646">MARLVKVCEVVPFDEVAAKRVGALLGASATSDVVDAMVVLTAIRTRFTVVTSDPGDISEIAAFVHDGVPLITVGHRVPRAGPSGPALGSGRLHRGGVEVGIPHA</sequence>
<dbReference type="Gene3D" id="3.40.50.1010">
    <property type="entry name" value="5'-nuclease"/>
    <property type="match status" value="1"/>
</dbReference>
<evidence type="ECO:0000313" key="1">
    <source>
        <dbReference type="EMBL" id="MBR7679302.1"/>
    </source>
</evidence>
<dbReference type="InterPro" id="IPR029060">
    <property type="entry name" value="PIN-like_dom_sf"/>
</dbReference>
<gene>
    <name evidence="1" type="ORF">KDA82_41520</name>
</gene>
<organism evidence="1 2">
    <name type="scientific">Streptomyces daliensis</name>
    <dbReference type="NCBI Taxonomy" id="299421"/>
    <lineage>
        <taxon>Bacteria</taxon>
        <taxon>Bacillati</taxon>
        <taxon>Actinomycetota</taxon>
        <taxon>Actinomycetes</taxon>
        <taxon>Kitasatosporales</taxon>
        <taxon>Streptomycetaceae</taxon>
        <taxon>Streptomyces</taxon>
    </lineage>
</organism>
<keyword evidence="2" id="KW-1185">Reference proteome</keyword>
<dbReference type="Proteomes" id="UP000675554">
    <property type="component" value="Unassembled WGS sequence"/>
</dbReference>
<comment type="caution">
    <text evidence="1">The sequence shown here is derived from an EMBL/GenBank/DDBJ whole genome shotgun (WGS) entry which is preliminary data.</text>
</comment>
<proteinExistence type="predicted"/>
<reference evidence="1" key="1">
    <citation type="submission" date="2021-04" db="EMBL/GenBank/DDBJ databases">
        <title>Sequencing of actinobacteria type strains.</title>
        <authorList>
            <person name="Nguyen G.-S."/>
            <person name="Wentzel A."/>
        </authorList>
    </citation>
    <scope>NUCLEOTIDE SEQUENCE</scope>
    <source>
        <strain evidence="1">DSM 42095</strain>
    </source>
</reference>
<evidence type="ECO:0000313" key="2">
    <source>
        <dbReference type="Proteomes" id="UP000675554"/>
    </source>
</evidence>
<dbReference type="AlphaFoldDB" id="A0A8T4J7V2"/>
<protein>
    <submittedName>
        <fullName evidence="1">PIN domain-containing protein</fullName>
    </submittedName>
</protein>
<dbReference type="EMBL" id="JAGSMN010002523">
    <property type="protein sequence ID" value="MBR7679302.1"/>
    <property type="molecule type" value="Genomic_DNA"/>
</dbReference>
<name>A0A8T4J7V2_9ACTN</name>